<evidence type="ECO:0000313" key="2">
    <source>
        <dbReference type="EMBL" id="GGP17346.1"/>
    </source>
</evidence>
<accession>A0ABQ2P3U3</accession>
<dbReference type="PANTHER" id="PTHR46211">
    <property type="entry name" value="GLYCEROPHOSPHORYL DIESTER PHOSPHODIESTERASE"/>
    <property type="match status" value="1"/>
</dbReference>
<dbReference type="EMBL" id="BMLW01000034">
    <property type="protein sequence ID" value="GGP17346.1"/>
    <property type="molecule type" value="Genomic_DNA"/>
</dbReference>
<dbReference type="PROSITE" id="PS51704">
    <property type="entry name" value="GP_PDE"/>
    <property type="match status" value="1"/>
</dbReference>
<reference evidence="3" key="1">
    <citation type="journal article" date="2019" name="Int. J. Syst. Evol. Microbiol.">
        <title>The Global Catalogue of Microorganisms (GCM) 10K type strain sequencing project: providing services to taxonomists for standard genome sequencing and annotation.</title>
        <authorList>
            <consortium name="The Broad Institute Genomics Platform"/>
            <consortium name="The Broad Institute Genome Sequencing Center for Infectious Disease"/>
            <person name="Wu L."/>
            <person name="Ma J."/>
        </authorList>
    </citation>
    <scope>NUCLEOTIDE SEQUENCE [LARGE SCALE GENOMIC DNA]</scope>
    <source>
        <strain evidence="3">CGMCC 1.7693</strain>
    </source>
</reference>
<dbReference type="InterPro" id="IPR017946">
    <property type="entry name" value="PLC-like_Pdiesterase_TIM-brl"/>
</dbReference>
<dbReference type="CDD" id="cd08566">
    <property type="entry name" value="GDPD_AtGDE_like"/>
    <property type="match status" value="1"/>
</dbReference>
<organism evidence="2 3">
    <name type="scientific">Oceanobacillus neutriphilus</name>
    <dbReference type="NCBI Taxonomy" id="531815"/>
    <lineage>
        <taxon>Bacteria</taxon>
        <taxon>Bacillati</taxon>
        <taxon>Bacillota</taxon>
        <taxon>Bacilli</taxon>
        <taxon>Bacillales</taxon>
        <taxon>Bacillaceae</taxon>
        <taxon>Oceanobacillus</taxon>
    </lineage>
</organism>
<protein>
    <recommendedName>
        <fullName evidence="1">GP-PDE domain-containing protein</fullName>
    </recommendedName>
</protein>
<feature type="domain" description="GP-PDE" evidence="1">
    <location>
        <begin position="141"/>
        <end position="377"/>
    </location>
</feature>
<dbReference type="Pfam" id="PF03009">
    <property type="entry name" value="GDPD"/>
    <property type="match status" value="1"/>
</dbReference>
<evidence type="ECO:0000313" key="3">
    <source>
        <dbReference type="Proteomes" id="UP000641206"/>
    </source>
</evidence>
<evidence type="ECO:0000259" key="1">
    <source>
        <dbReference type="PROSITE" id="PS51704"/>
    </source>
</evidence>
<keyword evidence="3" id="KW-1185">Reference proteome</keyword>
<sequence>MPRKELKGAITDETLNYVNHMFEELYKKIGDVIGTITKQTIEQIIDSVKLNWLDYVDTYEDISTVYPNSNEGDAVMTRYDSSDYPIDDEDRRRGGTVWRYNGTDWEPIQNFDPSAINNVADSLTNKVNKTQAAVVNANFEPEIIAHRGFGRLYPENTIYSGVKSVETGAAIEFDVRLTKDRVPVLMHDDTVDRTTNGTGSVDNLLYSEIRGLDAGASFSSRFTGLKVPTLDDYLSAIQKANRIYVDLKGFETKEELKGIVEMLMKYGFDSNCILQLDPLDNFAENIQTIREVSSRMIIGASCGNQEKVDAAFPLLIKDGKGAFSANKGTATEANLMKARKNNIDYAISIIYSQQEVSRYARMGFNKLMTDDITEVQY</sequence>
<dbReference type="SUPFAM" id="SSF51695">
    <property type="entry name" value="PLC-like phosphodiesterases"/>
    <property type="match status" value="1"/>
</dbReference>
<comment type="caution">
    <text evidence="2">The sequence shown here is derived from an EMBL/GenBank/DDBJ whole genome shotgun (WGS) entry which is preliminary data.</text>
</comment>
<proteinExistence type="predicted"/>
<dbReference type="InterPro" id="IPR030395">
    <property type="entry name" value="GP_PDE_dom"/>
</dbReference>
<dbReference type="Proteomes" id="UP000641206">
    <property type="component" value="Unassembled WGS sequence"/>
</dbReference>
<name>A0ABQ2P3U3_9BACI</name>
<gene>
    <name evidence="2" type="ORF">GCM10011346_52760</name>
</gene>
<dbReference type="RefSeq" id="WP_188738829.1">
    <property type="nucleotide sequence ID" value="NZ_BMLW01000034.1"/>
</dbReference>
<dbReference type="PANTHER" id="PTHR46211:SF14">
    <property type="entry name" value="GLYCEROPHOSPHODIESTER PHOSPHODIESTERASE"/>
    <property type="match status" value="1"/>
</dbReference>
<dbReference type="Gene3D" id="3.20.20.190">
    <property type="entry name" value="Phosphatidylinositol (PI) phosphodiesterase"/>
    <property type="match status" value="1"/>
</dbReference>